<feature type="transmembrane region" description="Helical" evidence="2">
    <location>
        <begin position="373"/>
        <end position="394"/>
    </location>
</feature>
<reference evidence="4" key="1">
    <citation type="submission" date="2013-07" db="EMBL/GenBank/DDBJ databases">
        <authorList>
            <person name="McIlroy S."/>
        </authorList>
    </citation>
    <scope>NUCLEOTIDE SEQUENCE [LARGE SCALE GENOMIC DNA]</scope>
    <source>
        <strain evidence="4">Run_A_D11</strain>
    </source>
</reference>
<dbReference type="GO" id="GO:0120147">
    <property type="term" value="F:formylglycine-generating oxidase activity"/>
    <property type="evidence" value="ECO:0007669"/>
    <property type="project" value="TreeGrafter"/>
</dbReference>
<dbReference type="EMBL" id="CBTJ020000027">
    <property type="protein sequence ID" value="CDI01834.1"/>
    <property type="molecule type" value="Genomic_DNA"/>
</dbReference>
<dbReference type="OrthoDB" id="9768004at2"/>
<dbReference type="InterPro" id="IPR011009">
    <property type="entry name" value="Kinase-like_dom_sf"/>
</dbReference>
<dbReference type="GO" id="GO:0004672">
    <property type="term" value="F:protein kinase activity"/>
    <property type="evidence" value="ECO:0007669"/>
    <property type="project" value="InterPro"/>
</dbReference>
<keyword evidence="2" id="KW-0472">Membrane</keyword>
<protein>
    <recommendedName>
        <fullName evidence="3">Protein kinase domain-containing protein</fullName>
    </recommendedName>
</protein>
<evidence type="ECO:0000256" key="1">
    <source>
        <dbReference type="SAM" id="MobiDB-lite"/>
    </source>
</evidence>
<gene>
    <name evidence="4" type="ORF">BN873_210055</name>
</gene>
<dbReference type="InterPro" id="IPR005532">
    <property type="entry name" value="SUMF_dom"/>
</dbReference>
<dbReference type="SUPFAM" id="SSF56436">
    <property type="entry name" value="C-type lectin-like"/>
    <property type="match status" value="1"/>
</dbReference>
<evidence type="ECO:0000256" key="2">
    <source>
        <dbReference type="SAM" id="Phobius"/>
    </source>
</evidence>
<comment type="caution">
    <text evidence="4">The sequence shown here is derived from an EMBL/GenBank/DDBJ whole genome shotgun (WGS) entry which is preliminary data.</text>
</comment>
<accession>W6M5C1</accession>
<keyword evidence="2" id="KW-1133">Transmembrane helix</keyword>
<keyword evidence="2" id="KW-0812">Transmembrane</keyword>
<dbReference type="Pfam" id="PF00069">
    <property type="entry name" value="Pkinase"/>
    <property type="match status" value="1"/>
</dbReference>
<dbReference type="SUPFAM" id="SSF56112">
    <property type="entry name" value="Protein kinase-like (PK-like)"/>
    <property type="match status" value="1"/>
</dbReference>
<evidence type="ECO:0000313" key="5">
    <source>
        <dbReference type="Proteomes" id="UP000035760"/>
    </source>
</evidence>
<dbReference type="Pfam" id="PF03781">
    <property type="entry name" value="FGE-sulfatase"/>
    <property type="match status" value="1"/>
</dbReference>
<evidence type="ECO:0000313" key="4">
    <source>
        <dbReference type="EMBL" id="CDI01834.1"/>
    </source>
</evidence>
<dbReference type="Gene3D" id="1.10.510.10">
    <property type="entry name" value="Transferase(Phosphotransferase) domain 1"/>
    <property type="match status" value="1"/>
</dbReference>
<organism evidence="4 5">
    <name type="scientific">Candidatus Competibacter denitrificans Run_A_D11</name>
    <dbReference type="NCBI Taxonomy" id="1400863"/>
    <lineage>
        <taxon>Bacteria</taxon>
        <taxon>Pseudomonadati</taxon>
        <taxon>Pseudomonadota</taxon>
        <taxon>Gammaproteobacteria</taxon>
        <taxon>Candidatus Competibacteraceae</taxon>
        <taxon>Candidatus Competibacter</taxon>
    </lineage>
</organism>
<dbReference type="AlphaFoldDB" id="W6M5C1"/>
<dbReference type="SMART" id="SM00220">
    <property type="entry name" value="S_TKc"/>
    <property type="match status" value="1"/>
</dbReference>
<keyword evidence="5" id="KW-1185">Reference proteome</keyword>
<dbReference type="PANTHER" id="PTHR23150">
    <property type="entry name" value="SULFATASE MODIFYING FACTOR 1, 2"/>
    <property type="match status" value="1"/>
</dbReference>
<reference evidence="4" key="2">
    <citation type="submission" date="2014-03" db="EMBL/GenBank/DDBJ databases">
        <title>Candidatus Competibacter-lineage genomes retrieved from metagenomes reveal functional metabolic diversity.</title>
        <authorList>
            <person name="McIlroy S.J."/>
            <person name="Albertsen M."/>
            <person name="Andresen E.K."/>
            <person name="Saunders A.M."/>
            <person name="Kristiansen R."/>
            <person name="Stokholm-Bjerregaard M."/>
            <person name="Nielsen K.L."/>
            <person name="Nielsen P.H."/>
        </authorList>
    </citation>
    <scope>NUCLEOTIDE SEQUENCE</scope>
    <source>
        <strain evidence="4">Run_A_D11</strain>
    </source>
</reference>
<evidence type="ECO:0000259" key="3">
    <source>
        <dbReference type="PROSITE" id="PS50011"/>
    </source>
</evidence>
<dbReference type="PANTHER" id="PTHR23150:SF35">
    <property type="entry name" value="BLL6746 PROTEIN"/>
    <property type="match status" value="1"/>
</dbReference>
<feature type="domain" description="Protein kinase" evidence="3">
    <location>
        <begin position="86"/>
        <end position="375"/>
    </location>
</feature>
<dbReference type="RefSeq" id="WP_048671314.1">
    <property type="nucleotide sequence ID" value="NZ_CBTJ020000027.1"/>
</dbReference>
<sequence length="891" mass="99051">MDIESRVEELARARAAGEIDEAEWQRRREELLRELAASSESAAESARSEADTLVDKNGLATLAPGMVIGPSEHRVRLLRDLDSRRRVWLVLAVTGEAGRVKGSGDDFRAVKLFLPPGYVPGPRDPAREERSQRAGVVGWRTYLAKARSRVEQATKLEHPTIVAVYGWWHGTDNWPFAEMEYVDHQQGQTLAQLLRERGSQGSHWDVVLKWLKPVAAALDYARQEHRLAHQGLDAEAILLTNQGTIKLAGFGVAAEVVGPRGILADAMEPGAEMSTDGFIDGVATDTAFRRDVFALALLVFQMLTGRGAHEAKNQAVDRIPPGLTAEAWRVLRRGLAYPSEICPTEAGKFMDDLDQAQRSATREKGGGRSKSRVWLSVAALMALVVGVLGAYWAVQRGGGEASLKQPAQTGPRADPTKSPEQTSGAGLTVLLQEADREADLKAFESAKRMDTPVAYQLYLQRCPNCGFEKEARSAIQNIQHEEKVDVLKADFETLVRAFEQENREDRGEEARERLNALARLAPGEPFVASGQRRLALAWVARAQASANKGDLAGAWQELKKASAIEPELPELASVTAKFKQAEVTDRVRQADTDAFAAARRANTRKAYWAYLERCAEACVHRADAEAALTRLNPPNRVIRDRLRDGSQGPELVVIPAGGFEMGSPSGEKGRYEDEQQHTARIGKAFAIGKYEVMFAEYDRFTTATGRPPISDKGWGRDRRPVINISWREAKEFTDWLSEQTGYRYRLPTETEWEYAARSGTSTSRYWGDDPDQGCAYANAADQDGKKIFVGWTEMRCRDGQVYTAPVGTYRNNDYGLHDMLGNVLEWTCSFYAPGYEAPAQACQEPLGERQFVVRGGSWNDEPRNVRSADRHRSPPDFRDYFLGFRVVRELP</sequence>
<dbReference type="InterPro" id="IPR051043">
    <property type="entry name" value="Sulfatase_Mod_Factor_Kinase"/>
</dbReference>
<proteinExistence type="predicted"/>
<dbReference type="InterPro" id="IPR000719">
    <property type="entry name" value="Prot_kinase_dom"/>
</dbReference>
<dbReference type="GO" id="GO:0005524">
    <property type="term" value="F:ATP binding"/>
    <property type="evidence" value="ECO:0007669"/>
    <property type="project" value="InterPro"/>
</dbReference>
<dbReference type="InterPro" id="IPR016187">
    <property type="entry name" value="CTDL_fold"/>
</dbReference>
<dbReference type="PROSITE" id="PS50011">
    <property type="entry name" value="PROTEIN_KINASE_DOM"/>
    <property type="match status" value="1"/>
</dbReference>
<dbReference type="Gene3D" id="3.90.1580.10">
    <property type="entry name" value="paralog of FGE (formylglycine-generating enzyme)"/>
    <property type="match status" value="1"/>
</dbReference>
<dbReference type="InterPro" id="IPR042095">
    <property type="entry name" value="SUMF_sf"/>
</dbReference>
<feature type="region of interest" description="Disordered" evidence="1">
    <location>
        <begin position="401"/>
        <end position="423"/>
    </location>
</feature>
<name>W6M5C1_9GAMM</name>
<dbReference type="STRING" id="1400863.BN873_210055"/>
<dbReference type="Proteomes" id="UP000035760">
    <property type="component" value="Unassembled WGS sequence"/>
</dbReference>